<evidence type="ECO:0008006" key="4">
    <source>
        <dbReference type="Google" id="ProtNLM"/>
    </source>
</evidence>
<feature type="signal peptide" evidence="1">
    <location>
        <begin position="1"/>
        <end position="24"/>
    </location>
</feature>
<reference evidence="2 3" key="1">
    <citation type="submission" date="2020-10" db="EMBL/GenBank/DDBJ databases">
        <title>Mucilaginibacter mali sp. nov., isolated from rhizosphere soil of apple orchard.</title>
        <authorList>
            <person name="Lee J.-S."/>
            <person name="Kim H.S."/>
            <person name="Kim J.-S."/>
        </authorList>
    </citation>
    <scope>NUCLEOTIDE SEQUENCE [LARGE SCALE GENOMIC DNA]</scope>
    <source>
        <strain evidence="2 3">KCTC 23157</strain>
    </source>
</reference>
<comment type="caution">
    <text evidence="2">The sequence shown here is derived from an EMBL/GenBank/DDBJ whole genome shotgun (WGS) entry which is preliminary data.</text>
</comment>
<dbReference type="EMBL" id="JADFFM010000002">
    <property type="protein sequence ID" value="MBE9668423.1"/>
    <property type="molecule type" value="Genomic_DNA"/>
</dbReference>
<gene>
    <name evidence="2" type="ORF">IRJ18_18780</name>
</gene>
<protein>
    <recommendedName>
        <fullName evidence="4">Lipoprotein</fullName>
    </recommendedName>
</protein>
<accession>A0ABR9XM12</accession>
<organism evidence="2 3">
    <name type="scientific">Mucilaginibacter boryungensis</name>
    <dbReference type="NCBI Taxonomy" id="768480"/>
    <lineage>
        <taxon>Bacteria</taxon>
        <taxon>Pseudomonadati</taxon>
        <taxon>Bacteroidota</taxon>
        <taxon>Sphingobacteriia</taxon>
        <taxon>Sphingobacteriales</taxon>
        <taxon>Sphingobacteriaceae</taxon>
        <taxon>Mucilaginibacter</taxon>
    </lineage>
</organism>
<keyword evidence="1" id="KW-0732">Signal</keyword>
<feature type="chain" id="PRO_5046505327" description="Lipoprotein" evidence="1">
    <location>
        <begin position="25"/>
        <end position="226"/>
    </location>
</feature>
<dbReference type="Proteomes" id="UP000632774">
    <property type="component" value="Unassembled WGS sequence"/>
</dbReference>
<sequence length="226" mass="25443">MKNKFLTLIAITALFFTACKTDNAVTPVAEEPKLGDTYQPFTRDSKWVYYSVTHIPGTFNETRIETNTITMNGTPYIFDQKEYHVAKSSSTLDPSLTDVFFGLNNGVYSTRETDDASGQSFEMPYLNPDVASGTSWITTVNLVGVATQMQLKTTVMEKGISRLVKGKNYENVIHSQIEVQYKINNAFQTMFYYDFYVAKGIGMIAFYTRTPTADLTSSELTSYTIK</sequence>
<evidence type="ECO:0000313" key="3">
    <source>
        <dbReference type="Proteomes" id="UP000632774"/>
    </source>
</evidence>
<name>A0ABR9XM12_9SPHI</name>
<dbReference type="RefSeq" id="WP_194107824.1">
    <property type="nucleotide sequence ID" value="NZ_JADFFM010000002.1"/>
</dbReference>
<evidence type="ECO:0000256" key="1">
    <source>
        <dbReference type="SAM" id="SignalP"/>
    </source>
</evidence>
<keyword evidence="3" id="KW-1185">Reference proteome</keyword>
<dbReference type="PROSITE" id="PS51257">
    <property type="entry name" value="PROKAR_LIPOPROTEIN"/>
    <property type="match status" value="1"/>
</dbReference>
<evidence type="ECO:0000313" key="2">
    <source>
        <dbReference type="EMBL" id="MBE9668423.1"/>
    </source>
</evidence>
<proteinExistence type="predicted"/>